<protein>
    <submittedName>
        <fullName evidence="1">Uncharacterized protein</fullName>
    </submittedName>
</protein>
<dbReference type="InterPro" id="IPR015943">
    <property type="entry name" value="WD40/YVTN_repeat-like_dom_sf"/>
</dbReference>
<dbReference type="SUPFAM" id="SSF50969">
    <property type="entry name" value="YVTN repeat-like/Quinoprotein amine dehydrogenase"/>
    <property type="match status" value="1"/>
</dbReference>
<keyword evidence="2" id="KW-1185">Reference proteome</keyword>
<accession>A0A1Q2CXV8</accession>
<sequence length="301" mass="31550">MGDLATRAAGELFDPQAELLVNDGRVGAVGSGEFVLWDASSGNISARVKAEVGEVAALWAWGGDRLALRRPGATAVAILDEQGAEVETVEFDPQVSALAVSAGGERIIAALPGTVRLVELGRDQFVDLPVEGLAPEGRVTVAFLDDGRSVIGSAQDQCPPQLWEGDELDWSADAPADYWHLRPISSGFVTVEAEGDSFAVVVRDPDFIETARHPLGFRPTALRASDTHAVLTIGDGRASDRRSAVVVRLADGATVRTDPGEGRVVSVNLVGSEVLTLTATTGVAAFDADTGKQLRAFALPD</sequence>
<dbReference type="RefSeq" id="WP_077349719.1">
    <property type="nucleotide sequence ID" value="NZ_CP019607.1"/>
</dbReference>
<dbReference type="EMBL" id="CP019607">
    <property type="protein sequence ID" value="AQP50914.1"/>
    <property type="molecule type" value="Genomic_DNA"/>
</dbReference>
<dbReference type="Gene3D" id="2.130.10.10">
    <property type="entry name" value="YVTN repeat-like/Quinoprotein amine dehydrogenase"/>
    <property type="match status" value="1"/>
</dbReference>
<proteinExistence type="predicted"/>
<organism evidence="1 2">
    <name type="scientific">Tessaracoccus flavescens</name>
    <dbReference type="NCBI Taxonomy" id="399497"/>
    <lineage>
        <taxon>Bacteria</taxon>
        <taxon>Bacillati</taxon>
        <taxon>Actinomycetota</taxon>
        <taxon>Actinomycetes</taxon>
        <taxon>Propionibacteriales</taxon>
        <taxon>Propionibacteriaceae</taxon>
        <taxon>Tessaracoccus</taxon>
    </lineage>
</organism>
<evidence type="ECO:0000313" key="1">
    <source>
        <dbReference type="EMBL" id="AQP50914.1"/>
    </source>
</evidence>
<evidence type="ECO:0000313" key="2">
    <source>
        <dbReference type="Proteomes" id="UP000188235"/>
    </source>
</evidence>
<dbReference type="AlphaFoldDB" id="A0A1Q2CXV8"/>
<dbReference type="Proteomes" id="UP000188235">
    <property type="component" value="Chromosome"/>
</dbReference>
<dbReference type="KEGG" id="tfa:BW733_08820"/>
<dbReference type="InterPro" id="IPR011044">
    <property type="entry name" value="Quino_amine_DH_bsu"/>
</dbReference>
<gene>
    <name evidence="1" type="ORF">BW733_08820</name>
</gene>
<dbReference type="STRING" id="399497.BW733_08820"/>
<dbReference type="OrthoDB" id="134501at2"/>
<reference evidence="1 2" key="1">
    <citation type="journal article" date="2008" name="Int. J. Syst. Evol. Microbiol.">
        <title>Tessaracoccus flavescens sp. nov., isolated from marine sediment.</title>
        <authorList>
            <person name="Lee D.W."/>
            <person name="Lee S.D."/>
        </authorList>
    </citation>
    <scope>NUCLEOTIDE SEQUENCE [LARGE SCALE GENOMIC DNA]</scope>
    <source>
        <strain evidence="1 2">SST-39T</strain>
    </source>
</reference>
<name>A0A1Q2CXV8_9ACTN</name>